<feature type="domain" description="FAD-dependent urate hydroxylase HpyO/Asp monooxygenase CreE-like FAD/NAD(P)-binding" evidence="2">
    <location>
        <begin position="9"/>
        <end position="155"/>
    </location>
</feature>
<feature type="compositionally biased region" description="Basic and acidic residues" evidence="1">
    <location>
        <begin position="318"/>
        <end position="330"/>
    </location>
</feature>
<accession>A0A934SH69</accession>
<dbReference type="PANTHER" id="PTHR40254">
    <property type="entry name" value="BLR0577 PROTEIN"/>
    <property type="match status" value="1"/>
</dbReference>
<evidence type="ECO:0000313" key="4">
    <source>
        <dbReference type="Proteomes" id="UP000640485"/>
    </source>
</evidence>
<dbReference type="AlphaFoldDB" id="A0A934SH69"/>
<name>A0A934SH69_9RHOB</name>
<sequence length="528" mass="56416">MDDNRISIAVIGAGPRALGALEALARRLKHSDHPVGIDIFDPDSDPGAGPNFMPDDSPLMLLNLPLRNLDLGQASAFPDLTDWLAPALASPERYPPRAEIGSYLAARFNALATTSLHLRVIRNRATALHRVGNRWHIEAGRIHGPYDEVLLTQGQPESLPDDQLRGWQDHAATSPAELLNAYPGTRLLDAAQNWAGRVVAIRGLGLSTLDVMRLMTIGLGGRFKDGRYHPSGREPSRIIPFSPDGQPPIPKPANAALDALFEPTEAETAAFRDALQTAIRGGSDDATNRLCAAFVTPATRILRQTGGDVDALHDWLETEKTDPGTQDSRDTASALRSGLAEANGTAPPSPGYVTGQLMRKWQNELRKGFNPARIAPETAKAIIGFDEGLKRYSYGPPVESAAELLTLIEAGLVQPRIAGEDDVTTTPDGWQLDRDDPDSATGIMVDAVLPSPDLAKVSDPLLAGLLKKGHIKPFADGLGARTDADGRVAPGLSLLGRMAIGSVIAVDSLHDCFGATADRWAKAVLART</sequence>
<dbReference type="EMBL" id="JAEPRQ010000001">
    <property type="protein sequence ID" value="MBK4215332.1"/>
    <property type="molecule type" value="Genomic_DNA"/>
</dbReference>
<evidence type="ECO:0000256" key="1">
    <source>
        <dbReference type="SAM" id="MobiDB-lite"/>
    </source>
</evidence>
<gene>
    <name evidence="3" type="ORF">JJJ17_05270</name>
</gene>
<proteinExistence type="predicted"/>
<dbReference type="RefSeq" id="WP_200684278.1">
    <property type="nucleotide sequence ID" value="NZ_JAEPRQ010000001.1"/>
</dbReference>
<dbReference type="InterPro" id="IPR052189">
    <property type="entry name" value="L-asp_N-monooxygenase_NS-form"/>
</dbReference>
<dbReference type="Pfam" id="PF13454">
    <property type="entry name" value="NAD_binding_9"/>
    <property type="match status" value="1"/>
</dbReference>
<reference evidence="3" key="1">
    <citation type="submission" date="2021-01" db="EMBL/GenBank/DDBJ databases">
        <title>Paracoccus amoyensis sp. nov., isolated from the surface seawater along the coast of Xiamen Island, China.</title>
        <authorList>
            <person name="Lyu L."/>
        </authorList>
    </citation>
    <scope>NUCLEOTIDE SEQUENCE</scope>
    <source>
        <strain evidence="3">MJ17</strain>
    </source>
</reference>
<dbReference type="InterPro" id="IPR036188">
    <property type="entry name" value="FAD/NAD-bd_sf"/>
</dbReference>
<dbReference type="Proteomes" id="UP000640485">
    <property type="component" value="Unassembled WGS sequence"/>
</dbReference>
<keyword evidence="4" id="KW-1185">Reference proteome</keyword>
<organism evidence="3 4">
    <name type="scientific">Paracoccus caeni</name>
    <dbReference type="NCBI Taxonomy" id="657651"/>
    <lineage>
        <taxon>Bacteria</taxon>
        <taxon>Pseudomonadati</taxon>
        <taxon>Pseudomonadota</taxon>
        <taxon>Alphaproteobacteria</taxon>
        <taxon>Rhodobacterales</taxon>
        <taxon>Paracoccaceae</taxon>
        <taxon>Paracoccus</taxon>
    </lineage>
</organism>
<evidence type="ECO:0000313" key="3">
    <source>
        <dbReference type="EMBL" id="MBK4215332.1"/>
    </source>
</evidence>
<dbReference type="SUPFAM" id="SSF51905">
    <property type="entry name" value="FAD/NAD(P)-binding domain"/>
    <property type="match status" value="1"/>
</dbReference>
<dbReference type="PANTHER" id="PTHR40254:SF1">
    <property type="entry name" value="BLR0577 PROTEIN"/>
    <property type="match status" value="1"/>
</dbReference>
<dbReference type="InterPro" id="IPR038732">
    <property type="entry name" value="HpyO/CreE_NAD-binding"/>
</dbReference>
<evidence type="ECO:0000259" key="2">
    <source>
        <dbReference type="Pfam" id="PF13454"/>
    </source>
</evidence>
<comment type="caution">
    <text evidence="3">The sequence shown here is derived from an EMBL/GenBank/DDBJ whole genome shotgun (WGS) entry which is preliminary data.</text>
</comment>
<feature type="region of interest" description="Disordered" evidence="1">
    <location>
        <begin position="318"/>
        <end position="352"/>
    </location>
</feature>
<protein>
    <submittedName>
        <fullName evidence="3">FAD/NAD(P)-binding protein</fullName>
    </submittedName>
</protein>